<reference evidence="5" key="1">
    <citation type="submission" date="2025-05" db="UniProtKB">
        <authorList>
            <consortium name="RefSeq"/>
        </authorList>
    </citation>
    <scope>NUCLEOTIDE SEQUENCE [LARGE SCALE GENOMIC DNA]</scope>
    <source>
        <strain evidence="5">14028-0561.14</strain>
    </source>
</reference>
<accession>A0A6P4ID33</accession>
<organism evidence="5 6">
    <name type="scientific">Drosophila kikkawai</name>
    <name type="common">Fruit fly</name>
    <dbReference type="NCBI Taxonomy" id="30033"/>
    <lineage>
        <taxon>Eukaryota</taxon>
        <taxon>Metazoa</taxon>
        <taxon>Ecdysozoa</taxon>
        <taxon>Arthropoda</taxon>
        <taxon>Hexapoda</taxon>
        <taxon>Insecta</taxon>
        <taxon>Pterygota</taxon>
        <taxon>Neoptera</taxon>
        <taxon>Endopterygota</taxon>
        <taxon>Diptera</taxon>
        <taxon>Brachycera</taxon>
        <taxon>Muscomorpha</taxon>
        <taxon>Ephydroidea</taxon>
        <taxon>Drosophilidae</taxon>
        <taxon>Drosophila</taxon>
        <taxon>Sophophora</taxon>
    </lineage>
</organism>
<evidence type="ECO:0000256" key="2">
    <source>
        <dbReference type="ARBA" id="ARBA00022525"/>
    </source>
</evidence>
<dbReference type="PANTHER" id="PTHR39957">
    <property type="entry name" value="AT09846P1-RELATED"/>
    <property type="match status" value="1"/>
</dbReference>
<dbReference type="PANTHER" id="PTHR39957:SF1">
    <property type="entry name" value="AT09846P1-RELATED"/>
    <property type="match status" value="1"/>
</dbReference>
<dbReference type="InterPro" id="IPR029277">
    <property type="entry name" value="SVWC_dom"/>
</dbReference>
<dbReference type="GeneID" id="108077371"/>
<evidence type="ECO:0000313" key="6">
    <source>
        <dbReference type="RefSeq" id="XP_017026155.1"/>
    </source>
</evidence>
<dbReference type="AlphaFoldDB" id="A0A6P4ID33"/>
<dbReference type="Proteomes" id="UP001652661">
    <property type="component" value="Chromosome 2L"/>
</dbReference>
<evidence type="ECO:0000256" key="1">
    <source>
        <dbReference type="ARBA" id="ARBA00004613"/>
    </source>
</evidence>
<dbReference type="OMA" id="PGKCYVS"/>
<dbReference type="GO" id="GO:0005576">
    <property type="term" value="C:extracellular region"/>
    <property type="evidence" value="ECO:0007669"/>
    <property type="project" value="UniProtKB-SubCell"/>
</dbReference>
<dbReference type="OrthoDB" id="7901229at2759"/>
<keyword evidence="2" id="KW-0964">Secreted</keyword>
<reference evidence="6" key="2">
    <citation type="submission" date="2025-08" db="UniProtKB">
        <authorList>
            <consortium name="RefSeq"/>
        </authorList>
    </citation>
    <scope>IDENTIFICATION</scope>
    <source>
        <strain evidence="6">14028-0561.14</strain>
        <tissue evidence="6">Whole fly</tissue>
    </source>
</reference>
<dbReference type="InterPro" id="IPR053308">
    <property type="entry name" value="Vago-like"/>
</dbReference>
<gene>
    <name evidence="6" type="primary">LOC108077371</name>
</gene>
<comment type="subcellular location">
    <subcellularLocation>
        <location evidence="1">Secreted</location>
    </subcellularLocation>
</comment>
<feature type="signal peptide" evidence="3">
    <location>
        <begin position="1"/>
        <end position="20"/>
    </location>
</feature>
<keyword evidence="3" id="KW-0732">Signal</keyword>
<name>A0A6P4ID33_DROKI</name>
<proteinExistence type="predicted"/>
<feature type="chain" id="PRO_5027865223" description="Single domain-containing protein" evidence="3">
    <location>
        <begin position="21"/>
        <end position="103"/>
    </location>
</feature>
<dbReference type="SMART" id="SM01318">
    <property type="entry name" value="SVWC"/>
    <property type="match status" value="1"/>
</dbReference>
<keyword evidence="5" id="KW-1185">Reference proteome</keyword>
<dbReference type="RefSeq" id="XP_017026155.1">
    <property type="nucleotide sequence ID" value="XM_017170666.3"/>
</dbReference>
<evidence type="ECO:0000313" key="5">
    <source>
        <dbReference type="Proteomes" id="UP001652661"/>
    </source>
</evidence>
<evidence type="ECO:0000259" key="4">
    <source>
        <dbReference type="SMART" id="SM01318"/>
    </source>
</evidence>
<feature type="domain" description="Single" evidence="4">
    <location>
        <begin position="36"/>
        <end position="102"/>
    </location>
</feature>
<sequence length="103" mass="11128">MRLALVSLMVAVLLASATEAAVSRGNFKDPAHPGKCVVDGLVLNAGQQARHPKRCERILCWNNGDVEFHSCGAVGLPPNKKFGDYKTPNADYPACCDRYIINA</sequence>
<dbReference type="Pfam" id="PF15430">
    <property type="entry name" value="SVWC"/>
    <property type="match status" value="1"/>
</dbReference>
<protein>
    <recommendedName>
        <fullName evidence="4">Single domain-containing protein</fullName>
    </recommendedName>
</protein>
<evidence type="ECO:0000256" key="3">
    <source>
        <dbReference type="SAM" id="SignalP"/>
    </source>
</evidence>